<feature type="compositionally biased region" description="Basic residues" evidence="1">
    <location>
        <begin position="101"/>
        <end position="114"/>
    </location>
</feature>
<gene>
    <name evidence="2" type="ORF">L484_012171</name>
</gene>
<dbReference type="Proteomes" id="UP000030645">
    <property type="component" value="Unassembled WGS sequence"/>
</dbReference>
<feature type="region of interest" description="Disordered" evidence="1">
    <location>
        <begin position="92"/>
        <end position="114"/>
    </location>
</feature>
<sequence>MKKHKKKKKKSIWPSQQNTPKNSEIVLAFSYGTGKVHGGGGLAWICFATEVASSRNRSVTAEKENREIRVAEIGGSSFGEREGGEREIHEIRRERGSPAAKFRRSRRQRDRSCRDRRHGFQRTRWWREGEIREIEVAEIGGAASGDHDGARWLASRHVATAVSSSSLRSGQRCL</sequence>
<dbReference type="AlphaFoldDB" id="W9R7B7"/>
<evidence type="ECO:0000313" key="2">
    <source>
        <dbReference type="EMBL" id="EXB75047.1"/>
    </source>
</evidence>
<name>W9R7B7_9ROSA</name>
<evidence type="ECO:0000313" key="3">
    <source>
        <dbReference type="Proteomes" id="UP000030645"/>
    </source>
</evidence>
<reference evidence="3" key="1">
    <citation type="submission" date="2013-01" db="EMBL/GenBank/DDBJ databases">
        <title>Draft Genome Sequence of a Mulberry Tree, Morus notabilis C.K. Schneid.</title>
        <authorList>
            <person name="He N."/>
            <person name="Zhao S."/>
        </authorList>
    </citation>
    <scope>NUCLEOTIDE SEQUENCE</scope>
</reference>
<evidence type="ECO:0000256" key="1">
    <source>
        <dbReference type="SAM" id="MobiDB-lite"/>
    </source>
</evidence>
<dbReference type="EMBL" id="KE344671">
    <property type="protein sequence ID" value="EXB75047.1"/>
    <property type="molecule type" value="Genomic_DNA"/>
</dbReference>
<accession>W9R7B7</accession>
<organism evidence="2 3">
    <name type="scientific">Morus notabilis</name>
    <dbReference type="NCBI Taxonomy" id="981085"/>
    <lineage>
        <taxon>Eukaryota</taxon>
        <taxon>Viridiplantae</taxon>
        <taxon>Streptophyta</taxon>
        <taxon>Embryophyta</taxon>
        <taxon>Tracheophyta</taxon>
        <taxon>Spermatophyta</taxon>
        <taxon>Magnoliopsida</taxon>
        <taxon>eudicotyledons</taxon>
        <taxon>Gunneridae</taxon>
        <taxon>Pentapetalae</taxon>
        <taxon>rosids</taxon>
        <taxon>fabids</taxon>
        <taxon>Rosales</taxon>
        <taxon>Moraceae</taxon>
        <taxon>Moreae</taxon>
        <taxon>Morus</taxon>
    </lineage>
</organism>
<proteinExistence type="predicted"/>
<protein>
    <submittedName>
        <fullName evidence="2">Uncharacterized protein</fullName>
    </submittedName>
</protein>
<keyword evidence="3" id="KW-1185">Reference proteome</keyword>